<comment type="caution">
    <text evidence="2">The sequence shown here is derived from an EMBL/GenBank/DDBJ whole genome shotgun (WGS) entry which is preliminary data.</text>
</comment>
<proteinExistence type="predicted"/>
<dbReference type="EMBL" id="MEUB01000065">
    <property type="protein sequence ID" value="OGC18825.1"/>
    <property type="molecule type" value="Genomic_DNA"/>
</dbReference>
<reference evidence="2 3" key="1">
    <citation type="journal article" date="2016" name="Nat. Commun.">
        <title>Thousands of microbial genomes shed light on interconnected biogeochemical processes in an aquifer system.</title>
        <authorList>
            <person name="Anantharaman K."/>
            <person name="Brown C.T."/>
            <person name="Hug L.A."/>
            <person name="Sharon I."/>
            <person name="Castelle C.J."/>
            <person name="Probst A.J."/>
            <person name="Thomas B.C."/>
            <person name="Singh A."/>
            <person name="Wilkins M.J."/>
            <person name="Karaoz U."/>
            <person name="Brodie E.L."/>
            <person name="Williams K.H."/>
            <person name="Hubbard S.S."/>
            <person name="Banfield J.F."/>
        </authorList>
    </citation>
    <scope>NUCLEOTIDE SEQUENCE [LARGE SCALE GENOMIC DNA]</scope>
</reference>
<accession>A0A1F4SEF8</accession>
<organism evidence="2 3">
    <name type="scientific">candidate division WOR-1 bacterium RIFOXYB2_FULL_37_13</name>
    <dbReference type="NCBI Taxonomy" id="1802579"/>
    <lineage>
        <taxon>Bacteria</taxon>
        <taxon>Bacillati</taxon>
        <taxon>Saganbacteria</taxon>
    </lineage>
</organism>
<dbReference type="CDD" id="cd00093">
    <property type="entry name" value="HTH_XRE"/>
    <property type="match status" value="1"/>
</dbReference>
<dbReference type="SMART" id="SM00530">
    <property type="entry name" value="HTH_XRE"/>
    <property type="match status" value="1"/>
</dbReference>
<dbReference type="Pfam" id="PF01381">
    <property type="entry name" value="HTH_3"/>
    <property type="match status" value="1"/>
</dbReference>
<dbReference type="Proteomes" id="UP000178417">
    <property type="component" value="Unassembled WGS sequence"/>
</dbReference>
<feature type="domain" description="HTH cro/C1-type" evidence="1">
    <location>
        <begin position="9"/>
        <end position="63"/>
    </location>
</feature>
<name>A0A1F4SEF8_UNCSA</name>
<dbReference type="SUPFAM" id="SSF47413">
    <property type="entry name" value="lambda repressor-like DNA-binding domains"/>
    <property type="match status" value="1"/>
</dbReference>
<dbReference type="GO" id="GO:0003677">
    <property type="term" value="F:DNA binding"/>
    <property type="evidence" value="ECO:0007669"/>
    <property type="project" value="InterPro"/>
</dbReference>
<dbReference type="AlphaFoldDB" id="A0A1F4SEF8"/>
<protein>
    <recommendedName>
        <fullName evidence="1">HTH cro/C1-type domain-containing protein</fullName>
    </recommendedName>
</protein>
<evidence type="ECO:0000259" key="1">
    <source>
        <dbReference type="PROSITE" id="PS50943"/>
    </source>
</evidence>
<dbReference type="PROSITE" id="PS50943">
    <property type="entry name" value="HTH_CROC1"/>
    <property type="match status" value="1"/>
</dbReference>
<dbReference type="Gene3D" id="1.10.260.40">
    <property type="entry name" value="lambda repressor-like DNA-binding domains"/>
    <property type="match status" value="1"/>
</dbReference>
<evidence type="ECO:0000313" key="3">
    <source>
        <dbReference type="Proteomes" id="UP000178417"/>
    </source>
</evidence>
<dbReference type="InterPro" id="IPR001387">
    <property type="entry name" value="Cro/C1-type_HTH"/>
</dbReference>
<sequence>MFVKFGKAVKKSRIAKSLSQKDLAFATGITQSDISLIEEGYKNITLKTLFKICKILKIEKIEV</sequence>
<gene>
    <name evidence="2" type="ORF">A2310_08320</name>
</gene>
<evidence type="ECO:0000313" key="2">
    <source>
        <dbReference type="EMBL" id="OGC18825.1"/>
    </source>
</evidence>
<dbReference type="InterPro" id="IPR010982">
    <property type="entry name" value="Lambda_DNA-bd_dom_sf"/>
</dbReference>